<dbReference type="InterPro" id="IPR013786">
    <property type="entry name" value="AcylCoA_DH/ox_N"/>
</dbReference>
<evidence type="ECO:0000259" key="2">
    <source>
        <dbReference type="Pfam" id="PF02771"/>
    </source>
</evidence>
<dbReference type="Gene3D" id="1.10.540.10">
    <property type="entry name" value="Acyl-CoA dehydrogenase/oxidase, N-terminal domain"/>
    <property type="match status" value="1"/>
</dbReference>
<name>A0ABZ1B374_9ACTN</name>
<dbReference type="RefSeq" id="WP_324276586.1">
    <property type="nucleotide sequence ID" value="NZ_CP141261.1"/>
</dbReference>
<dbReference type="Proteomes" id="UP001324287">
    <property type="component" value="Chromosome"/>
</dbReference>
<evidence type="ECO:0000313" key="3">
    <source>
        <dbReference type="EMBL" id="WRL65262.1"/>
    </source>
</evidence>
<feature type="region of interest" description="Disordered" evidence="1">
    <location>
        <begin position="55"/>
        <end position="98"/>
    </location>
</feature>
<protein>
    <submittedName>
        <fullName evidence="3">Acyl-CoA dehydrogenase family protein</fullName>
    </submittedName>
</protein>
<dbReference type="EMBL" id="CP141261">
    <property type="protein sequence ID" value="WRL65262.1"/>
    <property type="molecule type" value="Genomic_DNA"/>
</dbReference>
<keyword evidence="4" id="KW-1185">Reference proteome</keyword>
<proteinExistence type="predicted"/>
<dbReference type="InterPro" id="IPR009100">
    <property type="entry name" value="AcylCoA_DH/oxidase_NM_dom_sf"/>
</dbReference>
<dbReference type="SUPFAM" id="SSF56645">
    <property type="entry name" value="Acyl-CoA dehydrogenase NM domain-like"/>
    <property type="match status" value="1"/>
</dbReference>
<sequence>MQSALYEADHEAFRAMLRDFLAKEVLPHHAAWEAAGVVDRSVWLRAGEQGLLGMDVPEEYGEAGSRTSATTRSSPPRSAGSGPAGWASRCRTTSSRRT</sequence>
<dbReference type="Pfam" id="PF02771">
    <property type="entry name" value="Acyl-CoA_dh_N"/>
    <property type="match status" value="1"/>
</dbReference>
<reference evidence="3 4" key="1">
    <citation type="submission" date="2023-12" db="EMBL/GenBank/DDBJ databases">
        <title>Blastococcus brunescens sp. nov., an actonobacterium isolated from sandstone collected in sahara desert.</title>
        <authorList>
            <person name="Gtari M."/>
            <person name="Ghodhbane F."/>
        </authorList>
    </citation>
    <scope>NUCLEOTIDE SEQUENCE [LARGE SCALE GENOMIC DNA]</scope>
    <source>
        <strain evidence="3 4">BMG 8361</strain>
    </source>
</reference>
<evidence type="ECO:0000256" key="1">
    <source>
        <dbReference type="SAM" id="MobiDB-lite"/>
    </source>
</evidence>
<dbReference type="InterPro" id="IPR037069">
    <property type="entry name" value="AcylCoA_DH/ox_N_sf"/>
</dbReference>
<organism evidence="3 4">
    <name type="scientific">Blastococcus brunescens</name>
    <dbReference type="NCBI Taxonomy" id="1564165"/>
    <lineage>
        <taxon>Bacteria</taxon>
        <taxon>Bacillati</taxon>
        <taxon>Actinomycetota</taxon>
        <taxon>Actinomycetes</taxon>
        <taxon>Geodermatophilales</taxon>
        <taxon>Geodermatophilaceae</taxon>
        <taxon>Blastococcus</taxon>
    </lineage>
</organism>
<evidence type="ECO:0000313" key="4">
    <source>
        <dbReference type="Proteomes" id="UP001324287"/>
    </source>
</evidence>
<accession>A0ABZ1B374</accession>
<feature type="compositionally biased region" description="Low complexity" evidence="1">
    <location>
        <begin position="65"/>
        <end position="98"/>
    </location>
</feature>
<gene>
    <name evidence="3" type="ORF">U6N30_06260</name>
</gene>
<feature type="domain" description="Acyl-CoA dehydrogenase/oxidase N-terminal" evidence="2">
    <location>
        <begin position="8"/>
        <end position="68"/>
    </location>
</feature>